<comment type="caution">
    <text evidence="2">The sequence shown here is derived from an EMBL/GenBank/DDBJ whole genome shotgun (WGS) entry which is preliminary data.</text>
</comment>
<accession>A0A011PML7</accession>
<dbReference type="EMBL" id="JFAX01000009">
    <property type="protein sequence ID" value="EXI67569.1"/>
    <property type="molecule type" value="Genomic_DNA"/>
</dbReference>
<proteinExistence type="predicted"/>
<keyword evidence="3" id="KW-1185">Reference proteome</keyword>
<dbReference type="Proteomes" id="UP000020218">
    <property type="component" value="Unassembled WGS sequence"/>
</dbReference>
<dbReference type="AlphaFoldDB" id="A0A011PML7"/>
<feature type="region of interest" description="Disordered" evidence="1">
    <location>
        <begin position="25"/>
        <end position="66"/>
    </location>
</feature>
<feature type="compositionally biased region" description="Low complexity" evidence="1">
    <location>
        <begin position="52"/>
        <end position="66"/>
    </location>
</feature>
<organism evidence="2 3">
    <name type="scientific">Candidatus Accumulibacter adjunctus</name>
    <dbReference type="NCBI Taxonomy" id="1454001"/>
    <lineage>
        <taxon>Bacteria</taxon>
        <taxon>Pseudomonadati</taxon>
        <taxon>Pseudomonadota</taxon>
        <taxon>Betaproteobacteria</taxon>
        <taxon>Candidatus Accumulibacter</taxon>
    </lineage>
</organism>
<evidence type="ECO:0000256" key="1">
    <source>
        <dbReference type="SAM" id="MobiDB-lite"/>
    </source>
</evidence>
<evidence type="ECO:0000313" key="3">
    <source>
        <dbReference type="Proteomes" id="UP000020218"/>
    </source>
</evidence>
<name>A0A011PML7_9PROT</name>
<gene>
    <name evidence="2" type="ORF">AW08_01830</name>
</gene>
<protein>
    <submittedName>
        <fullName evidence="2">Uncharacterized protein</fullName>
    </submittedName>
</protein>
<evidence type="ECO:0000313" key="2">
    <source>
        <dbReference type="EMBL" id="EXI67569.1"/>
    </source>
</evidence>
<reference evidence="2" key="1">
    <citation type="submission" date="2014-02" db="EMBL/GenBank/DDBJ databases">
        <title>Expanding our view of genomic diversity in Candidatus Accumulibacter clades.</title>
        <authorList>
            <person name="Skennerton C.T."/>
            <person name="Barr J.J."/>
            <person name="Slater F.R."/>
            <person name="Bond P.L."/>
            <person name="Tyson G.W."/>
        </authorList>
    </citation>
    <scope>NUCLEOTIDE SEQUENCE [LARGE SCALE GENOMIC DNA]</scope>
</reference>
<feature type="compositionally biased region" description="Basic and acidic residues" evidence="1">
    <location>
        <begin position="25"/>
        <end position="43"/>
    </location>
</feature>
<sequence>MRRQLVEVGAQFGVELPCDVVAEQVAERPAGDDDGRRDPHQRAGDQANAQRAAPAHHVGPPGAAKR</sequence>